<comment type="caution">
    <text evidence="1">The sequence shown here is derived from an EMBL/GenBank/DDBJ whole genome shotgun (WGS) entry which is preliminary data.</text>
</comment>
<dbReference type="EMBL" id="PNXT01000001">
    <property type="protein sequence ID" value="PTX90062.1"/>
    <property type="molecule type" value="Genomic_DNA"/>
</dbReference>
<dbReference type="AlphaFoldDB" id="A0A145XHR8"/>
<accession>A0A431SJ29</accession>
<name>A0A145XHR8_9ENTR</name>
<dbReference type="RefSeq" id="WP_022649451.1">
    <property type="nucleotide sequence ID" value="NZ_AP025764.1"/>
</dbReference>
<dbReference type="Proteomes" id="UP000244004">
    <property type="component" value="Unassembled WGS sequence"/>
</dbReference>
<evidence type="ECO:0000313" key="1">
    <source>
        <dbReference type="EMBL" id="PTX90062.1"/>
    </source>
</evidence>
<gene>
    <name evidence="1" type="ORF">C1O12_17490</name>
</gene>
<dbReference type="GeneID" id="99707566"/>
<reference evidence="1 2" key="1">
    <citation type="submission" date="2018-01" db="EMBL/GenBank/DDBJ databases">
        <title>Geographic spread and resistance mechanisms of dominant carbapenem-resistant Enterobacter cloacae complex clones ST171 and ST78.</title>
        <authorList>
            <person name="Gomez-Simmonds A."/>
            <person name="Annavajhala M.K."/>
            <person name="Wang Z."/>
            <person name="Macesic N."/>
            <person name="Hu Y."/>
            <person name="Giddins M.J."/>
            <person name="O'Malley A."/>
            <person name="Toussaint N.C."/>
            <person name="Whittier S."/>
            <person name="Torres V.J."/>
            <person name="Uhlemann A.-C."/>
        </authorList>
    </citation>
    <scope>NUCLEOTIDE SEQUENCE [LARGE SCALE GENOMIC DNA]</scope>
    <source>
        <strain evidence="1 2">78</strain>
    </source>
</reference>
<protein>
    <submittedName>
        <fullName evidence="1">Uncharacterized protein</fullName>
    </submittedName>
</protein>
<organism evidence="1 2">
    <name type="scientific">Enterobacter hormaechei</name>
    <dbReference type="NCBI Taxonomy" id="158836"/>
    <lineage>
        <taxon>Bacteria</taxon>
        <taxon>Pseudomonadati</taxon>
        <taxon>Pseudomonadota</taxon>
        <taxon>Gammaproteobacteria</taxon>
        <taxon>Enterobacterales</taxon>
        <taxon>Enterobacteriaceae</taxon>
        <taxon>Enterobacter</taxon>
        <taxon>Enterobacter cloacae complex</taxon>
    </lineage>
</organism>
<proteinExistence type="predicted"/>
<sequence>MKKSGRVAIYVLVVIIFFLTIPEIVVRVLTPEQFARLGDFTSFGGLFSHILSLLIFLGLASILLGILAIFVTKKIYRHVTRYKS</sequence>
<evidence type="ECO:0000313" key="2">
    <source>
        <dbReference type="Proteomes" id="UP000244004"/>
    </source>
</evidence>
<accession>A0A145XHR8</accession>